<proteinExistence type="predicted"/>
<accession>A0A1M7ZKJ2</accession>
<dbReference type="STRING" id="1073327.SAMN04488108_4075"/>
<keyword evidence="2" id="KW-1185">Reference proteome</keyword>
<evidence type="ECO:0000313" key="1">
    <source>
        <dbReference type="EMBL" id="SHO65414.1"/>
    </source>
</evidence>
<dbReference type="OrthoDB" id="1117610at2"/>
<dbReference type="Pfam" id="PF04338">
    <property type="entry name" value="DUF481"/>
    <property type="match status" value="1"/>
</dbReference>
<evidence type="ECO:0008006" key="3">
    <source>
        <dbReference type="Google" id="ProtNLM"/>
    </source>
</evidence>
<dbReference type="AlphaFoldDB" id="A0A1M7ZKJ2"/>
<sequence>MKYIASLAFWFFFIFDGMAQIASDSLFLMDGTILIGKIKSMERGDLNIDVPFSENNIKVKWDLISKMVTNQKFLLSTNSGEHYEADFLRFENDELDILISNPSKRQSNKMNLSKGDTLHLKPNEVLQFYEISQDFISRMSGEISLGFNLARSNKLRQYSFRGFATYNANSWALFGTMNFIQSRQEQANPIERFDSGITGLIYLPKEWYVMAWVNFLKNNQQLLELRIDSKVGFGKFLINQSKSMWMVQTGLNFNNEEFMNELPPNSSLEGVLSTSLSFYDVEGFDILFNMIFYESFSEKDRIRSDFRIDLKYDFYKDFFVKIGSSFNYDSKPTTGATPLDYVIQSTLGWNF</sequence>
<dbReference type="RefSeq" id="WP_134204616.1">
    <property type="nucleotide sequence ID" value="NZ_FRXN01000009.1"/>
</dbReference>
<name>A0A1M7ZKJ2_9BACT</name>
<reference evidence="2" key="1">
    <citation type="submission" date="2016-12" db="EMBL/GenBank/DDBJ databases">
        <authorList>
            <person name="Varghese N."/>
            <person name="Submissions S."/>
        </authorList>
    </citation>
    <scope>NUCLEOTIDE SEQUENCE [LARGE SCALE GENOMIC DNA]</scope>
    <source>
        <strain evidence="2">DSM 25035</strain>
    </source>
</reference>
<organism evidence="1 2">
    <name type="scientific">Algoriphagus zhangzhouensis</name>
    <dbReference type="NCBI Taxonomy" id="1073327"/>
    <lineage>
        <taxon>Bacteria</taxon>
        <taxon>Pseudomonadati</taxon>
        <taxon>Bacteroidota</taxon>
        <taxon>Cytophagia</taxon>
        <taxon>Cytophagales</taxon>
        <taxon>Cyclobacteriaceae</taxon>
        <taxon>Algoriphagus</taxon>
    </lineage>
</organism>
<gene>
    <name evidence="1" type="ORF">SAMN04488108_4075</name>
</gene>
<protein>
    <recommendedName>
        <fullName evidence="3">Salt-induced outer membrane protein YdiY</fullName>
    </recommendedName>
</protein>
<dbReference type="InterPro" id="IPR007433">
    <property type="entry name" value="DUF481"/>
</dbReference>
<dbReference type="EMBL" id="FRXN01000009">
    <property type="protein sequence ID" value="SHO65414.1"/>
    <property type="molecule type" value="Genomic_DNA"/>
</dbReference>
<dbReference type="Proteomes" id="UP000184609">
    <property type="component" value="Unassembled WGS sequence"/>
</dbReference>
<evidence type="ECO:0000313" key="2">
    <source>
        <dbReference type="Proteomes" id="UP000184609"/>
    </source>
</evidence>